<sequence length="366" mass="38788">MPAWLVTRYADVVAMAGHPDLSCDPVHAGDTLERALGPAARARPDLRSSLLTLDPPDHTRLRAYAVAPFTPRRSEQHQGLISAAADALIDKIAPTGRADLMPDLALPLSTTVLCEAVGVPRDGHSLVRRWLDTALLPTADAASIRALNAVLTEVDDYLVTLLPHHRANPGPSLLSRLVRALDAGALTRTEATELAATVLFAGVEAPAAVIGAGLLALLQHPDLCARLRTAPRAVLDSAVEEIVRHGGPIEALTRYSTAPIDVDGLEIPAGVPVILCTGVANHDPSAFTHPDRLDIDRTPNPHLGFGHGPHRCPGASLGRLITATAIHTTLRRLPELALDTPTAPRQRNSVFVHGIAELPVTFDAQP</sequence>
<dbReference type="PANTHER" id="PTHR46696">
    <property type="entry name" value="P450, PUTATIVE (EUROFUNG)-RELATED"/>
    <property type="match status" value="1"/>
</dbReference>
<keyword evidence="2" id="KW-0349">Heme</keyword>
<dbReference type="InterPro" id="IPR001128">
    <property type="entry name" value="Cyt_P450"/>
</dbReference>
<evidence type="ECO:0000313" key="4">
    <source>
        <dbReference type="Proteomes" id="UP001611548"/>
    </source>
</evidence>
<evidence type="ECO:0000313" key="3">
    <source>
        <dbReference type="EMBL" id="MFI1966355.1"/>
    </source>
</evidence>
<dbReference type="InterPro" id="IPR017972">
    <property type="entry name" value="Cyt_P450_CS"/>
</dbReference>
<evidence type="ECO:0000256" key="1">
    <source>
        <dbReference type="ARBA" id="ARBA00010617"/>
    </source>
</evidence>
<evidence type="ECO:0000256" key="2">
    <source>
        <dbReference type="RuleBase" id="RU000461"/>
    </source>
</evidence>
<keyword evidence="2" id="KW-0408">Iron</keyword>
<keyword evidence="2" id="KW-0560">Oxidoreductase</keyword>
<dbReference type="PANTHER" id="PTHR46696:SF1">
    <property type="entry name" value="CYTOCHROME P450 YJIB-RELATED"/>
    <property type="match status" value="1"/>
</dbReference>
<comment type="similarity">
    <text evidence="1 2">Belongs to the cytochrome P450 family.</text>
</comment>
<keyword evidence="2" id="KW-0503">Monooxygenase</keyword>
<dbReference type="Pfam" id="PF00067">
    <property type="entry name" value="p450"/>
    <property type="match status" value="1"/>
</dbReference>
<dbReference type="EMBL" id="JBIRWE010000008">
    <property type="protein sequence ID" value="MFI1966355.1"/>
    <property type="molecule type" value="Genomic_DNA"/>
</dbReference>
<keyword evidence="4" id="KW-1185">Reference proteome</keyword>
<dbReference type="InterPro" id="IPR002397">
    <property type="entry name" value="Cyt_P450_B"/>
</dbReference>
<reference evidence="3 4" key="1">
    <citation type="submission" date="2024-10" db="EMBL/GenBank/DDBJ databases">
        <title>The Natural Products Discovery Center: Release of the First 8490 Sequenced Strains for Exploring Actinobacteria Biosynthetic Diversity.</title>
        <authorList>
            <person name="Kalkreuter E."/>
            <person name="Kautsar S.A."/>
            <person name="Yang D."/>
            <person name="Bader C.D."/>
            <person name="Teijaro C.N."/>
            <person name="Fluegel L."/>
            <person name="Davis C.M."/>
            <person name="Simpson J.R."/>
            <person name="Lauterbach L."/>
            <person name="Steele A.D."/>
            <person name="Gui C."/>
            <person name="Meng S."/>
            <person name="Li G."/>
            <person name="Viehrig K."/>
            <person name="Ye F."/>
            <person name="Su P."/>
            <person name="Kiefer A.F."/>
            <person name="Nichols A."/>
            <person name="Cepeda A.J."/>
            <person name="Yan W."/>
            <person name="Fan B."/>
            <person name="Jiang Y."/>
            <person name="Adhikari A."/>
            <person name="Zheng C.-J."/>
            <person name="Schuster L."/>
            <person name="Cowan T.M."/>
            <person name="Smanski M.J."/>
            <person name="Chevrette M.G."/>
            <person name="De Carvalho L.P.S."/>
            <person name="Shen B."/>
        </authorList>
    </citation>
    <scope>NUCLEOTIDE SEQUENCE [LARGE SCALE GENOMIC DNA]</scope>
    <source>
        <strain evidence="3 4">NPDC020327</strain>
    </source>
</reference>
<dbReference type="PRINTS" id="PR00359">
    <property type="entry name" value="BP450"/>
</dbReference>
<dbReference type="PROSITE" id="PS00086">
    <property type="entry name" value="CYTOCHROME_P450"/>
    <property type="match status" value="1"/>
</dbReference>
<keyword evidence="2" id="KW-0479">Metal-binding</keyword>
<dbReference type="Proteomes" id="UP001611548">
    <property type="component" value="Unassembled WGS sequence"/>
</dbReference>
<dbReference type="RefSeq" id="WP_055472457.1">
    <property type="nucleotide sequence ID" value="NZ_JBIRWE010000008.1"/>
</dbReference>
<comment type="caution">
    <text evidence="3">The sequence shown here is derived from an EMBL/GenBank/DDBJ whole genome shotgun (WGS) entry which is preliminary data.</text>
</comment>
<accession>A0ABW7UUS5</accession>
<organism evidence="3 4">
    <name type="scientific">Streptomyces pathocidini</name>
    <dbReference type="NCBI Taxonomy" id="1650571"/>
    <lineage>
        <taxon>Bacteria</taxon>
        <taxon>Bacillati</taxon>
        <taxon>Actinomycetota</taxon>
        <taxon>Actinomycetes</taxon>
        <taxon>Kitasatosporales</taxon>
        <taxon>Streptomycetaceae</taxon>
        <taxon>Streptomyces</taxon>
    </lineage>
</organism>
<gene>
    <name evidence="3" type="ORF">ACH429_19980</name>
</gene>
<proteinExistence type="inferred from homology"/>
<name>A0ABW7UUS5_9ACTN</name>
<dbReference type="InterPro" id="IPR036396">
    <property type="entry name" value="Cyt_P450_sf"/>
</dbReference>
<dbReference type="Gene3D" id="1.10.630.10">
    <property type="entry name" value="Cytochrome P450"/>
    <property type="match status" value="1"/>
</dbReference>
<protein>
    <submittedName>
        <fullName evidence="3">Cytochrome P450</fullName>
    </submittedName>
</protein>
<dbReference type="SUPFAM" id="SSF48264">
    <property type="entry name" value="Cytochrome P450"/>
    <property type="match status" value="1"/>
</dbReference>